<evidence type="ECO:0000256" key="2">
    <source>
        <dbReference type="ARBA" id="ARBA00022741"/>
    </source>
</evidence>
<dbReference type="PROSITE" id="PS51192">
    <property type="entry name" value="HELICASE_ATP_BIND_1"/>
    <property type="match status" value="1"/>
</dbReference>
<dbReference type="GO" id="GO:0005524">
    <property type="term" value="F:ATP binding"/>
    <property type="evidence" value="ECO:0007669"/>
    <property type="project" value="UniProtKB-KW"/>
</dbReference>
<dbReference type="Pfam" id="PF09796">
    <property type="entry name" value="QCR10"/>
    <property type="match status" value="1"/>
</dbReference>
<dbReference type="InterPro" id="IPR011545">
    <property type="entry name" value="DEAD/DEAH_box_helicase_dom"/>
</dbReference>
<feature type="domain" description="Helicase ATP-binding" evidence="9">
    <location>
        <begin position="1020"/>
        <end position="1095"/>
    </location>
</feature>
<dbReference type="GO" id="GO:0005739">
    <property type="term" value="C:mitochondrion"/>
    <property type="evidence" value="ECO:0007669"/>
    <property type="project" value="GOC"/>
</dbReference>
<dbReference type="PROSITE" id="PS51195">
    <property type="entry name" value="Q_MOTIF"/>
    <property type="match status" value="1"/>
</dbReference>
<dbReference type="GO" id="GO:0003724">
    <property type="term" value="F:RNA helicase activity"/>
    <property type="evidence" value="ECO:0007669"/>
    <property type="project" value="InterPro"/>
</dbReference>
<keyword evidence="5" id="KW-0067">ATP-binding</keyword>
<keyword evidence="1" id="KW-0732">Signal</keyword>
<dbReference type="GO" id="GO:0005975">
    <property type="term" value="P:carbohydrate metabolic process"/>
    <property type="evidence" value="ECO:0007669"/>
    <property type="project" value="InterPro"/>
</dbReference>
<feature type="compositionally biased region" description="Polar residues" evidence="8">
    <location>
        <begin position="813"/>
        <end position="823"/>
    </location>
</feature>
<dbReference type="PROSITE" id="PS51762">
    <property type="entry name" value="GH16_2"/>
    <property type="match status" value="1"/>
</dbReference>
<dbReference type="Proteomes" id="UP000054107">
    <property type="component" value="Unassembled WGS sequence"/>
</dbReference>
<name>A0A0B7NF15_9FUNG</name>
<proteinExistence type="predicted"/>
<dbReference type="SUPFAM" id="SSF50729">
    <property type="entry name" value="PH domain-like"/>
    <property type="match status" value="1"/>
</dbReference>
<dbReference type="PANTHER" id="PTHR10963:SF22">
    <property type="entry name" value="GLYCOSIDASE CRH2-RELATED"/>
    <property type="match status" value="1"/>
</dbReference>
<evidence type="ECO:0000256" key="5">
    <source>
        <dbReference type="ARBA" id="ARBA00022840"/>
    </source>
</evidence>
<evidence type="ECO:0000256" key="4">
    <source>
        <dbReference type="ARBA" id="ARBA00022806"/>
    </source>
</evidence>
<keyword evidence="4" id="KW-0347">Helicase</keyword>
<evidence type="ECO:0008006" key="14">
    <source>
        <dbReference type="Google" id="ProtNLM"/>
    </source>
</evidence>
<evidence type="ECO:0000313" key="13">
    <source>
        <dbReference type="Proteomes" id="UP000054107"/>
    </source>
</evidence>
<dbReference type="GO" id="GO:0006122">
    <property type="term" value="P:mitochondrial electron transport, ubiquinol to cytochrome c"/>
    <property type="evidence" value="ECO:0007669"/>
    <property type="project" value="InterPro"/>
</dbReference>
<dbReference type="Pfam" id="PF00722">
    <property type="entry name" value="Glyco_hydro_16"/>
    <property type="match status" value="1"/>
</dbReference>
<dbReference type="EMBL" id="LN729858">
    <property type="protein sequence ID" value="CEP13546.1"/>
    <property type="molecule type" value="Genomic_DNA"/>
</dbReference>
<evidence type="ECO:0000256" key="1">
    <source>
        <dbReference type="ARBA" id="ARBA00022729"/>
    </source>
</evidence>
<evidence type="ECO:0000259" key="9">
    <source>
        <dbReference type="PROSITE" id="PS51192"/>
    </source>
</evidence>
<dbReference type="STRING" id="35722.A0A0B7NF15"/>
<dbReference type="InterPro" id="IPR000757">
    <property type="entry name" value="Beta-glucanase-like"/>
</dbReference>
<dbReference type="InterPro" id="IPR019182">
    <property type="entry name" value="Cytochrome_b-c1_su10_fun"/>
</dbReference>
<keyword evidence="6" id="KW-0326">Glycosidase</keyword>
<dbReference type="OrthoDB" id="2261365at2759"/>
<evidence type="ECO:0000256" key="6">
    <source>
        <dbReference type="ARBA" id="ARBA00023295"/>
    </source>
</evidence>
<dbReference type="AlphaFoldDB" id="A0A0B7NF15"/>
<dbReference type="Pfam" id="PF00270">
    <property type="entry name" value="DEAD"/>
    <property type="match status" value="1"/>
</dbReference>
<feature type="domain" description="GH16" evidence="11">
    <location>
        <begin position="86"/>
        <end position="325"/>
    </location>
</feature>
<dbReference type="GO" id="GO:0031505">
    <property type="term" value="P:fungal-type cell wall organization"/>
    <property type="evidence" value="ECO:0007669"/>
    <property type="project" value="TreeGrafter"/>
</dbReference>
<dbReference type="InterPro" id="IPR027417">
    <property type="entry name" value="P-loop_NTPase"/>
</dbReference>
<reference evidence="12 13" key="1">
    <citation type="submission" date="2014-09" db="EMBL/GenBank/DDBJ databases">
        <authorList>
            <person name="Ellenberger Sabrina"/>
        </authorList>
    </citation>
    <scope>NUCLEOTIDE SEQUENCE [LARGE SCALE GENOMIC DNA]</scope>
    <source>
        <strain evidence="12 13">CBS 412.66</strain>
    </source>
</reference>
<dbReference type="InterPro" id="IPR014014">
    <property type="entry name" value="RNA_helicase_DEAD_Q_motif"/>
</dbReference>
<organism evidence="12 13">
    <name type="scientific">Parasitella parasitica</name>
    <dbReference type="NCBI Taxonomy" id="35722"/>
    <lineage>
        <taxon>Eukaryota</taxon>
        <taxon>Fungi</taxon>
        <taxon>Fungi incertae sedis</taxon>
        <taxon>Mucoromycota</taxon>
        <taxon>Mucoromycotina</taxon>
        <taxon>Mucoromycetes</taxon>
        <taxon>Mucorales</taxon>
        <taxon>Mucorineae</taxon>
        <taxon>Mucoraceae</taxon>
        <taxon>Parasitella</taxon>
    </lineage>
</organism>
<dbReference type="GO" id="GO:0016757">
    <property type="term" value="F:glycosyltransferase activity"/>
    <property type="evidence" value="ECO:0007669"/>
    <property type="project" value="TreeGrafter"/>
</dbReference>
<dbReference type="GO" id="GO:0003676">
    <property type="term" value="F:nucleic acid binding"/>
    <property type="evidence" value="ECO:0007669"/>
    <property type="project" value="InterPro"/>
</dbReference>
<accession>A0A0B7NF15</accession>
<evidence type="ECO:0000256" key="7">
    <source>
        <dbReference type="PROSITE-ProRule" id="PRU00552"/>
    </source>
</evidence>
<dbReference type="GO" id="GO:0009277">
    <property type="term" value="C:fungal-type cell wall"/>
    <property type="evidence" value="ECO:0007669"/>
    <property type="project" value="TreeGrafter"/>
</dbReference>
<sequence length="1095" mass="121323">MTPGKFIKATPTLAMWGVASATAIALLGSDVPLVRKDVLSKIPLVGPTVFAQGLEDEENASKAEQDDQAIVSSVMYAPVPTNRIAVNRHQLPPPEYIATSGEQKTVCKNYSTDFSKDTSGWQVENSMQDTYDITGNGLQLNLLPPSKYIRLHDQNNLPYNQIGGRGPTLNATSYMRYGKVSATMRSAGTGGAVTAFILMADGGDEIDFEFLGGDKDQVQSNYFWGKSLEYNINGGIHKVEGGPIDSTFHKYSIDWKPDRIEWLVNDKVVRTRIKAETCDPAGVCKFPSQPARVQFGLWDGSIESGTAEWSKGPIDWSAPQSIQAFIKSVQIECNPDAVGPEQPQIKKLTVKSPSITHFLSAKVSSIHAKKIWNQIVPQQKLTTPSNVLFDSNNHLADAVSIPPTPPPKKSSTMPNLSIITDTELMNRALPSLPSTEKVISIGSKSSSKIGLTRATTWVGKSIQKWLSNLDEQRKAVNMDLTEFEHDEKEDALCSGSVMPNALDQQLTLHCRILQVTNIGSAKNYEYTMDMRVTDNSVQTHTGVMKRVAKGISAAHPRAALSFHVQGPFQVECDLCIKSFSSNSIVNRFKSFKSKLDLNDDNNIEEEDVSSTVHRGRLVLDSGLDPLSSFANKGIGRYSIQTSTAVALELTIAFWLEESNKQSDFNQGETDDEEELCTPIDQDVLRFCKAGDYLTFYVKSDTHPSWNRYWVSYQTNQLVLRLNERGAPVDRFHLKGLNQVDINPSEDIREEIYLGKKHGIILAFGNSNVYLFCDNLKSVRFWKCLLEQHASNTVQSNRIHRKYLWVAHQKTMDNGTSNTGSLDQQFAGMSMNNKSGSRYVPPHLRNRSERPSNNESQNPAPRTNGWNDWNGNGGGNQRAGANGGGWNSSYSDMPRGNNRYGGGGRSDFYERGSYGGYRNNRQDSGYQRRDETQGYWKDGVHHIGNRNPRTEKDLFGTQDDSITQHTGINFEKYDDIPVEASGHDCPECITTFTSPPMDAHLLSNIELARYTTPTPVQKYSIPIVNAGRDLMACAQTGSGKTGGFLFPVFSELFSKGPITPPAEDESRGYRARKAHPQVLILAPTRELVSQIYDGGG</sequence>
<keyword evidence="13" id="KW-1185">Reference proteome</keyword>
<dbReference type="SUPFAM" id="SSF52540">
    <property type="entry name" value="P-loop containing nucleoside triphosphate hydrolases"/>
    <property type="match status" value="1"/>
</dbReference>
<dbReference type="InterPro" id="IPR050546">
    <property type="entry name" value="Glycosyl_Hydrlase_16"/>
</dbReference>
<dbReference type="Gene3D" id="2.60.120.200">
    <property type="match status" value="1"/>
</dbReference>
<feature type="compositionally biased region" description="Gly residues" evidence="8">
    <location>
        <begin position="870"/>
        <end position="885"/>
    </location>
</feature>
<feature type="region of interest" description="Disordered" evidence="8">
    <location>
        <begin position="935"/>
        <end position="954"/>
    </location>
</feature>
<evidence type="ECO:0000313" key="12">
    <source>
        <dbReference type="EMBL" id="CEP13546.1"/>
    </source>
</evidence>
<dbReference type="SUPFAM" id="SSF49899">
    <property type="entry name" value="Concanavalin A-like lectins/glucanases"/>
    <property type="match status" value="1"/>
</dbReference>
<feature type="short sequence motif" description="Q motif" evidence="7">
    <location>
        <begin position="989"/>
        <end position="1017"/>
    </location>
</feature>
<dbReference type="GO" id="GO:0004553">
    <property type="term" value="F:hydrolase activity, hydrolyzing O-glycosyl compounds"/>
    <property type="evidence" value="ECO:0007669"/>
    <property type="project" value="InterPro"/>
</dbReference>
<dbReference type="PANTHER" id="PTHR10963">
    <property type="entry name" value="GLYCOSYL HYDROLASE-RELATED"/>
    <property type="match status" value="1"/>
</dbReference>
<evidence type="ECO:0000256" key="8">
    <source>
        <dbReference type="SAM" id="MobiDB-lite"/>
    </source>
</evidence>
<dbReference type="InterPro" id="IPR014001">
    <property type="entry name" value="Helicase_ATP-bd"/>
</dbReference>
<gene>
    <name evidence="12" type="primary">PARPA_07630.1 scaffold 28606</name>
</gene>
<feature type="region of interest" description="Disordered" evidence="8">
    <location>
        <begin position="813"/>
        <end position="928"/>
    </location>
</feature>
<dbReference type="Gene3D" id="3.40.50.300">
    <property type="entry name" value="P-loop containing nucleotide triphosphate hydrolases"/>
    <property type="match status" value="1"/>
</dbReference>
<evidence type="ECO:0000259" key="10">
    <source>
        <dbReference type="PROSITE" id="PS51195"/>
    </source>
</evidence>
<evidence type="ECO:0000259" key="11">
    <source>
        <dbReference type="PROSITE" id="PS51762"/>
    </source>
</evidence>
<feature type="domain" description="DEAD-box RNA helicase Q" evidence="10">
    <location>
        <begin position="989"/>
        <end position="1017"/>
    </location>
</feature>
<keyword evidence="3" id="KW-0378">Hydrolase</keyword>
<protein>
    <recommendedName>
        <fullName evidence="14">GH16 domain-containing protein</fullName>
    </recommendedName>
</protein>
<evidence type="ECO:0000256" key="3">
    <source>
        <dbReference type="ARBA" id="ARBA00022801"/>
    </source>
</evidence>
<dbReference type="InterPro" id="IPR013320">
    <property type="entry name" value="ConA-like_dom_sf"/>
</dbReference>
<keyword evidence="2" id="KW-0547">Nucleotide-binding</keyword>